<organism evidence="2 3">
    <name type="scientific">Aspergillus cristatus</name>
    <name type="common">Chinese Fuzhuan brick tea-fermentation fungus</name>
    <name type="synonym">Eurotium cristatum</name>
    <dbReference type="NCBI Taxonomy" id="573508"/>
    <lineage>
        <taxon>Eukaryota</taxon>
        <taxon>Fungi</taxon>
        <taxon>Dikarya</taxon>
        <taxon>Ascomycota</taxon>
        <taxon>Pezizomycotina</taxon>
        <taxon>Eurotiomycetes</taxon>
        <taxon>Eurotiomycetidae</taxon>
        <taxon>Eurotiales</taxon>
        <taxon>Aspergillaceae</taxon>
        <taxon>Aspergillus</taxon>
        <taxon>Aspergillus subgen. Aspergillus</taxon>
    </lineage>
</organism>
<dbReference type="STRING" id="573508.A0A1E3BMU5"/>
<dbReference type="VEuPathDB" id="FungiDB:SI65_03140"/>
<dbReference type="Proteomes" id="UP000094569">
    <property type="component" value="Unassembled WGS sequence"/>
</dbReference>
<proteinExistence type="predicted"/>
<feature type="region of interest" description="Disordered" evidence="1">
    <location>
        <begin position="365"/>
        <end position="387"/>
    </location>
</feature>
<dbReference type="AlphaFoldDB" id="A0A1E3BMU5"/>
<evidence type="ECO:0000256" key="1">
    <source>
        <dbReference type="SAM" id="MobiDB-lite"/>
    </source>
</evidence>
<evidence type="ECO:0000313" key="3">
    <source>
        <dbReference type="Proteomes" id="UP000094569"/>
    </source>
</evidence>
<dbReference type="PANTHER" id="PTHR31252">
    <property type="entry name" value="DUF4419 DOMAIN-CONTAINING PROTEIN"/>
    <property type="match status" value="1"/>
</dbReference>
<evidence type="ECO:0000313" key="2">
    <source>
        <dbReference type="EMBL" id="ODM22294.1"/>
    </source>
</evidence>
<keyword evidence="3" id="KW-1185">Reference proteome</keyword>
<dbReference type="InterPro" id="IPR025533">
    <property type="entry name" value="DUF4419"/>
</dbReference>
<reference evidence="2 3" key="1">
    <citation type="journal article" date="2016" name="BMC Genomics">
        <title>Comparative genomic and transcriptomic analyses of the Fuzhuan brick tea-fermentation fungus Aspergillus cristatus.</title>
        <authorList>
            <person name="Ge Y."/>
            <person name="Wang Y."/>
            <person name="Liu Y."/>
            <person name="Tan Y."/>
            <person name="Ren X."/>
            <person name="Zhang X."/>
            <person name="Hyde K.D."/>
            <person name="Liu Y."/>
            <person name="Liu Z."/>
        </authorList>
    </citation>
    <scope>NUCLEOTIDE SEQUENCE [LARGE SCALE GENOMIC DNA]</scope>
    <source>
        <strain evidence="2 3">GZAAS20.1005</strain>
    </source>
</reference>
<dbReference type="Pfam" id="PF14388">
    <property type="entry name" value="DUF4419"/>
    <property type="match status" value="1"/>
</dbReference>
<comment type="caution">
    <text evidence="2">The sequence shown here is derived from an EMBL/GenBank/DDBJ whole genome shotgun (WGS) entry which is preliminary data.</text>
</comment>
<gene>
    <name evidence="2" type="ORF">SI65_03140</name>
</gene>
<accession>A0A1E3BMU5</accession>
<sequence length="408" mass="46068">MPVTLTRANHAAQKWAGHKCTTSDELLQRTCPKEIQRSKGIIQSSFTELLQNNQISATRNGFVEAIYHAYSHHHHLTLRPEDVWFSILSQLAFFINAHAEKLRSLFVKHQGQKELKVFSNLILEQGVDIGELAVDMASLIEEHLADPELRTLIMPAFSTTTGTDRVVAATLMMGGPFRMTLLGNREDWAQLVTKLDKIPRLGKEPANFTRILQPVLEGFVACFDRPDDPAVIDFWHKCAHKSGGSGTQPVSPSPPDMREFGSYQENSELDKVLSHRIDMEDLPCEYTSVPVTVDNNGTIYKTQMIAGLIGIQATSSGRLLDQTKLSYDRNGRRVSVATIQEPGLDSIQPVSGWWMFEKDGAEEEEARKKERKVVEDELKASESAEPSLDKWDKLERKYALRRRLEELK</sequence>
<dbReference type="EMBL" id="JXNT01000002">
    <property type="protein sequence ID" value="ODM22294.1"/>
    <property type="molecule type" value="Genomic_DNA"/>
</dbReference>
<protein>
    <submittedName>
        <fullName evidence="2">Uncharacterized protein</fullName>
    </submittedName>
</protein>
<dbReference type="OrthoDB" id="9978173at2759"/>
<name>A0A1E3BMU5_ASPCR</name>
<dbReference type="PANTHER" id="PTHR31252:SF11">
    <property type="entry name" value="DUF4419 DOMAIN-CONTAINING PROTEIN"/>
    <property type="match status" value="1"/>
</dbReference>